<accession>A0AC34F903</accession>
<proteinExistence type="predicted"/>
<sequence>MMAAQSKTTPIDANVMKQMIKEAGCFGEKMEELIGRFSKLTSNDPPRFGPKLGDKIEDYKVLVRIGSGNSDVFAAEWDDGGLFAVKCAPKYINLKREFEIAKHCWPYSNLLKCLLYGEKENYNYLIEELTGDDLHTFLINPKKDCNLKEICKTLYEALKAIQQFHVLKFLHQDVKLENFAINLKNPAYVKLIDYGHSASIGRDGMCTEGRIGTFQFSSQSWLYCIIYAAKETLLEPWCYSVGGDEVKDKILDQKKAVWNNPVERLEFLSGLPIQFSHIMDIIEATTPEKPTEYSGIYTLLQQVITGENYTLMKAQELYFYDAIPLEAEEYHYYMTRNNTIAIIKGNIRYFRTDKCVKYCNGILRNFLCK</sequence>
<reference evidence="2" key="1">
    <citation type="submission" date="2022-11" db="UniProtKB">
        <authorList>
            <consortium name="WormBaseParasite"/>
        </authorList>
    </citation>
    <scope>IDENTIFICATION</scope>
</reference>
<dbReference type="Proteomes" id="UP000887579">
    <property type="component" value="Unplaced"/>
</dbReference>
<evidence type="ECO:0000313" key="1">
    <source>
        <dbReference type="Proteomes" id="UP000887579"/>
    </source>
</evidence>
<name>A0AC34F903_9BILA</name>
<protein>
    <submittedName>
        <fullName evidence="2">Protein kinase domain-containing protein</fullName>
    </submittedName>
</protein>
<evidence type="ECO:0000313" key="2">
    <source>
        <dbReference type="WBParaSite" id="ES5_v2.g13292.t1"/>
    </source>
</evidence>
<dbReference type="WBParaSite" id="ES5_v2.g13292.t1">
    <property type="protein sequence ID" value="ES5_v2.g13292.t1"/>
    <property type="gene ID" value="ES5_v2.g13292"/>
</dbReference>
<organism evidence="1 2">
    <name type="scientific">Panagrolaimus sp. ES5</name>
    <dbReference type="NCBI Taxonomy" id="591445"/>
    <lineage>
        <taxon>Eukaryota</taxon>
        <taxon>Metazoa</taxon>
        <taxon>Ecdysozoa</taxon>
        <taxon>Nematoda</taxon>
        <taxon>Chromadorea</taxon>
        <taxon>Rhabditida</taxon>
        <taxon>Tylenchina</taxon>
        <taxon>Panagrolaimomorpha</taxon>
        <taxon>Panagrolaimoidea</taxon>
        <taxon>Panagrolaimidae</taxon>
        <taxon>Panagrolaimus</taxon>
    </lineage>
</organism>